<organism evidence="1 2">
    <name type="scientific">Zunongwangia pacifica</name>
    <dbReference type="NCBI Taxonomy" id="2911062"/>
    <lineage>
        <taxon>Bacteria</taxon>
        <taxon>Pseudomonadati</taxon>
        <taxon>Bacteroidota</taxon>
        <taxon>Flavobacteriia</taxon>
        <taxon>Flavobacteriales</taxon>
        <taxon>Flavobacteriaceae</taxon>
        <taxon>Zunongwangia</taxon>
    </lineage>
</organism>
<keyword evidence="2" id="KW-1185">Reference proteome</keyword>
<dbReference type="AlphaFoldDB" id="A0A9X2CLJ9"/>
<dbReference type="Proteomes" id="UP001139521">
    <property type="component" value="Unassembled WGS sequence"/>
</dbReference>
<comment type="caution">
    <text evidence="1">The sequence shown here is derived from an EMBL/GenBank/DDBJ whole genome shotgun (WGS) entry which is preliminary data.</text>
</comment>
<evidence type="ECO:0000313" key="2">
    <source>
        <dbReference type="Proteomes" id="UP001139521"/>
    </source>
</evidence>
<name>A0A9X2CLJ9_9FLAO</name>
<dbReference type="RefSeq" id="WP_249601489.1">
    <property type="nucleotide sequence ID" value="NZ_JAKHSK010000012.1"/>
</dbReference>
<reference evidence="1" key="1">
    <citation type="submission" date="2022-01" db="EMBL/GenBank/DDBJ databases">
        <title>Genome sequencing of Zunongwangia sp. M21534 genome.</title>
        <authorList>
            <person name="Chen Y."/>
            <person name="Dong C."/>
            <person name="Shao Z."/>
        </authorList>
    </citation>
    <scope>NUCLEOTIDE SEQUENCE</scope>
    <source>
        <strain evidence="1">MCCC M21534</strain>
    </source>
</reference>
<protein>
    <submittedName>
        <fullName evidence="1">Uncharacterized protein</fullName>
    </submittedName>
</protein>
<sequence length="97" mass="11311">MQIEELKLMWISSLIITDKSSIVSTETFQDLANYTIEKTTLNINILSKDFYLNEVDFKSFIIDEITKKIISSGLDYEHSIDNFNLRCEKDIIIRADL</sequence>
<dbReference type="EMBL" id="JAKHSK010000012">
    <property type="protein sequence ID" value="MCL6218595.1"/>
    <property type="molecule type" value="Genomic_DNA"/>
</dbReference>
<accession>A0A9X2CLJ9</accession>
<gene>
    <name evidence="1" type="ORF">L1967_09830</name>
</gene>
<evidence type="ECO:0000313" key="1">
    <source>
        <dbReference type="EMBL" id="MCL6218595.1"/>
    </source>
</evidence>
<proteinExistence type="predicted"/>